<evidence type="ECO:0000256" key="1">
    <source>
        <dbReference type="SAM" id="SignalP"/>
    </source>
</evidence>
<comment type="caution">
    <text evidence="2">The sequence shown here is derived from an EMBL/GenBank/DDBJ whole genome shotgun (WGS) entry which is preliminary data.</text>
</comment>
<dbReference type="RefSeq" id="WP_068001987.1">
    <property type="nucleotide sequence ID" value="NZ_FOFM01000005.1"/>
</dbReference>
<dbReference type="OrthoDB" id="7871472at2"/>
<evidence type="ECO:0000313" key="3">
    <source>
        <dbReference type="Proteomes" id="UP000076577"/>
    </source>
</evidence>
<reference evidence="2 3" key="1">
    <citation type="journal article" date="2016" name="Front. Microbiol.">
        <title>Comparative Genomic Analysis Reveals a Diverse Repertoire of Genes Involved in Prokaryote-Eukaryote Interactions within the Pseudovibrio Genus.</title>
        <authorList>
            <person name="Romano S."/>
            <person name="Fernandez-Guerra A."/>
            <person name="Reen F.J."/>
            <person name="Glockner F.O."/>
            <person name="Crowley S.P."/>
            <person name="O'Sullivan O."/>
            <person name="Cotter P.D."/>
            <person name="Adams C."/>
            <person name="Dobson A.D."/>
            <person name="O'Gara F."/>
        </authorList>
    </citation>
    <scope>NUCLEOTIDE SEQUENCE [LARGE SCALE GENOMIC DNA]</scope>
    <source>
        <strain evidence="2 3">Ad2</strain>
    </source>
</reference>
<sequence length="172" mass="18335">MAQFRKSVSVSSTFAAVFFFSTATLVSAQADQIDVRAASFAQTAQLATFGLYNNAVITDKLNLKRINADYVFMGANPEDPFELVSGSCFGGAVVKNAKIQGGGVCSLKDKTGAPFAISFEVSQIEGRTYSGTWAILGGSEKWATAKGSGTWSRYQLPNKDLSVTDLKGEVTF</sequence>
<name>A0A166AMH0_9HYPH</name>
<keyword evidence="1" id="KW-0732">Signal</keyword>
<dbReference type="PATRIC" id="fig|989403.3.peg.641"/>
<evidence type="ECO:0000313" key="2">
    <source>
        <dbReference type="EMBL" id="KZL21311.1"/>
    </source>
</evidence>
<proteinExistence type="predicted"/>
<feature type="signal peptide" evidence="1">
    <location>
        <begin position="1"/>
        <end position="30"/>
    </location>
</feature>
<keyword evidence="3" id="KW-1185">Reference proteome</keyword>
<organism evidence="2 3">
    <name type="scientific">Pseudovibrio axinellae</name>
    <dbReference type="NCBI Taxonomy" id="989403"/>
    <lineage>
        <taxon>Bacteria</taxon>
        <taxon>Pseudomonadati</taxon>
        <taxon>Pseudomonadota</taxon>
        <taxon>Alphaproteobacteria</taxon>
        <taxon>Hyphomicrobiales</taxon>
        <taxon>Stappiaceae</taxon>
        <taxon>Pseudovibrio</taxon>
    </lineage>
</organism>
<feature type="chain" id="PRO_5007870759" evidence="1">
    <location>
        <begin position="31"/>
        <end position="172"/>
    </location>
</feature>
<dbReference type="AlphaFoldDB" id="A0A166AMH0"/>
<dbReference type="EMBL" id="LMCB01000004">
    <property type="protein sequence ID" value="KZL21311.1"/>
    <property type="molecule type" value="Genomic_DNA"/>
</dbReference>
<gene>
    <name evidence="2" type="ORF">PsAD2_00602</name>
</gene>
<protein>
    <submittedName>
        <fullName evidence="2">Uncharacterized protein</fullName>
    </submittedName>
</protein>
<dbReference type="Proteomes" id="UP000076577">
    <property type="component" value="Unassembled WGS sequence"/>
</dbReference>
<accession>A0A166AMH0</accession>